<feature type="compositionally biased region" description="Polar residues" evidence="6">
    <location>
        <begin position="43"/>
        <end position="52"/>
    </location>
</feature>
<comment type="caution">
    <text evidence="8">The sequence shown here is derived from an EMBL/GenBank/DDBJ whole genome shotgun (WGS) entry which is preliminary data.</text>
</comment>
<comment type="subcellular location">
    <subcellularLocation>
        <location evidence="1">Membrane</location>
        <topology evidence="1">Multi-pass membrane protein</topology>
    </subcellularLocation>
</comment>
<evidence type="ECO:0000313" key="9">
    <source>
        <dbReference type="Proteomes" id="UP000237144"/>
    </source>
</evidence>
<feature type="compositionally biased region" description="Low complexity" evidence="6">
    <location>
        <begin position="8"/>
        <end position="19"/>
    </location>
</feature>
<dbReference type="PANTHER" id="PTHR13317">
    <property type="entry name" value="TRANSMEMBRANE ANTERIOR POSTERIOR TRANSFORMATION PROTEIN 1 HOMOLOG"/>
    <property type="match status" value="1"/>
</dbReference>
<dbReference type="Pfam" id="PF05346">
    <property type="entry name" value="DUF747"/>
    <property type="match status" value="1"/>
</dbReference>
<feature type="transmembrane region" description="Helical" evidence="7">
    <location>
        <begin position="605"/>
        <end position="626"/>
    </location>
</feature>
<evidence type="ECO:0000256" key="7">
    <source>
        <dbReference type="SAM" id="Phobius"/>
    </source>
</evidence>
<dbReference type="GO" id="GO:0005789">
    <property type="term" value="C:endoplasmic reticulum membrane"/>
    <property type="evidence" value="ECO:0007669"/>
    <property type="project" value="TreeGrafter"/>
</dbReference>
<gene>
    <name evidence="8" type="ORF">BMF94_3880</name>
</gene>
<feature type="compositionally biased region" description="Low complexity" evidence="6">
    <location>
        <begin position="148"/>
        <end position="159"/>
    </location>
</feature>
<feature type="compositionally biased region" description="Basic and acidic residues" evidence="6">
    <location>
        <begin position="57"/>
        <end position="78"/>
    </location>
</feature>
<dbReference type="OrthoDB" id="29023at2759"/>
<evidence type="ECO:0000256" key="2">
    <source>
        <dbReference type="ARBA" id="ARBA00008803"/>
    </source>
</evidence>
<keyword evidence="9" id="KW-1185">Reference proteome</keyword>
<reference evidence="8 9" key="1">
    <citation type="journal article" date="2018" name="Front. Microbiol.">
        <title>Prospects for Fungal Bioremediation of Acidic Radioactive Waste Sites: Characterization and Genome Sequence of Rhodotorula taiwanensis MD1149.</title>
        <authorList>
            <person name="Tkavc R."/>
            <person name="Matrosova V.Y."/>
            <person name="Grichenko O.E."/>
            <person name="Gostincar C."/>
            <person name="Volpe R.P."/>
            <person name="Klimenkova P."/>
            <person name="Gaidamakova E.K."/>
            <person name="Zhou C.E."/>
            <person name="Stewart B.J."/>
            <person name="Lyman M.G."/>
            <person name="Malfatti S.A."/>
            <person name="Rubinfeld B."/>
            <person name="Courtot M."/>
            <person name="Singh J."/>
            <person name="Dalgard C.L."/>
            <person name="Hamilton T."/>
            <person name="Frey K.G."/>
            <person name="Gunde-Cimerman N."/>
            <person name="Dugan L."/>
            <person name="Daly M.J."/>
        </authorList>
    </citation>
    <scope>NUCLEOTIDE SEQUENCE [LARGE SCALE GENOMIC DNA]</scope>
    <source>
        <strain evidence="8 9">MD1149</strain>
    </source>
</reference>
<dbReference type="PANTHER" id="PTHR13317:SF4">
    <property type="entry name" value="TRANSMEMBRANE ANTERIOR POSTERIOR TRANSFORMATION PROTEIN 1 HOMOLOG"/>
    <property type="match status" value="1"/>
</dbReference>
<sequence>MTAPSPPLSRSLPDLAAAFDDLDGLDDLPDRPPSPLPRVELGKTSTGPQHTTGPWDGEGRDHSYWGQAHEHDGVKRRDEELYGREHLVETGEQWRDVTAAVAEQARIDRSPSIGSIHSAPELAGPPSPRELSSERPAQLEESASRAVESSPPTSPTFSEPRTKRKRSARSPSTLWDYLQEEVFAVEVDGEEGSKSERVTNFLAVPRELEKIIVFGSFVCLDSFLYTFTILPLRAVVAFRHLVSNFAYNQVRARSAGLPRRRLRLSHKCDLTKAAILAGTLTILHHITDASKMYHGVRGQDTVKLYVLFNVLEIADRLCCSFGQDLQDSLFSRHTFARRNDGSHPHVRPLVLFGLNLAYVVAHTLVLFYQLVTLNVAINSYSNAILTLLMSNQFVEIKGSVFKKFEKENLFQLTCADIVERFQLGIMLFVIALRNLIFEISSAATSSSPSFSMPAVSLWLQAVPTLSLLRAIFSPAVVVLLSECLVDWLKHAFITKFNHLRPGVYGRFIDVLCKDLVASGSSDREDQRFVDQSPFVARRLGFAALPLGCLVVRIISQAFEMLVDESTDEGMSPLAAASLPGGVVGLCSRFPTSLSEIDWSGHVAGWALYAALAFFSWTCLVALKLLIGVNLRAFASERWATMNDRISEEQFNSRQRKKIGVTVREEESDRQTRAMLADDAFVDSRQKKVDLSNLTRFDMVKSRLW</sequence>
<evidence type="ECO:0000256" key="5">
    <source>
        <dbReference type="ARBA" id="ARBA00023136"/>
    </source>
</evidence>
<evidence type="ECO:0000256" key="1">
    <source>
        <dbReference type="ARBA" id="ARBA00004141"/>
    </source>
</evidence>
<feature type="region of interest" description="Disordered" evidence="6">
    <location>
        <begin position="106"/>
        <end position="170"/>
    </location>
</feature>
<dbReference type="AlphaFoldDB" id="A0A2S5B8D8"/>
<dbReference type="InterPro" id="IPR008010">
    <property type="entry name" value="Tatp1"/>
</dbReference>
<keyword evidence="3 7" id="KW-0812">Transmembrane</keyword>
<protein>
    <recommendedName>
        <fullName evidence="10">Eukaryotic membrane protein family-domain-containing protein</fullName>
    </recommendedName>
</protein>
<evidence type="ECO:0000313" key="8">
    <source>
        <dbReference type="EMBL" id="POY73042.1"/>
    </source>
</evidence>
<evidence type="ECO:0000256" key="3">
    <source>
        <dbReference type="ARBA" id="ARBA00022692"/>
    </source>
</evidence>
<keyword evidence="4 7" id="KW-1133">Transmembrane helix</keyword>
<feature type="region of interest" description="Disordered" evidence="6">
    <location>
        <begin position="1"/>
        <end position="78"/>
    </location>
</feature>
<evidence type="ECO:0008006" key="10">
    <source>
        <dbReference type="Google" id="ProtNLM"/>
    </source>
</evidence>
<evidence type="ECO:0000256" key="4">
    <source>
        <dbReference type="ARBA" id="ARBA00022989"/>
    </source>
</evidence>
<proteinExistence type="inferred from homology"/>
<dbReference type="EMBL" id="PJQD01000042">
    <property type="protein sequence ID" value="POY73042.1"/>
    <property type="molecule type" value="Genomic_DNA"/>
</dbReference>
<evidence type="ECO:0000256" key="6">
    <source>
        <dbReference type="SAM" id="MobiDB-lite"/>
    </source>
</evidence>
<comment type="similarity">
    <text evidence="2">Belongs to the TAPT1 family.</text>
</comment>
<accession>A0A2S5B8D8</accession>
<organism evidence="8 9">
    <name type="scientific">Rhodotorula taiwanensis</name>
    <dbReference type="NCBI Taxonomy" id="741276"/>
    <lineage>
        <taxon>Eukaryota</taxon>
        <taxon>Fungi</taxon>
        <taxon>Dikarya</taxon>
        <taxon>Basidiomycota</taxon>
        <taxon>Pucciniomycotina</taxon>
        <taxon>Microbotryomycetes</taxon>
        <taxon>Sporidiobolales</taxon>
        <taxon>Sporidiobolaceae</taxon>
        <taxon>Rhodotorula</taxon>
    </lineage>
</organism>
<name>A0A2S5B8D8_9BASI</name>
<keyword evidence="5 7" id="KW-0472">Membrane</keyword>
<dbReference type="Proteomes" id="UP000237144">
    <property type="component" value="Unassembled WGS sequence"/>
</dbReference>